<reference evidence="1" key="2">
    <citation type="journal article" date="2016" name="Fungal Biol.">
        <title>Ochratoxin A production by Penicillium thymicola.</title>
        <authorList>
            <person name="Nguyen H.D.T."/>
            <person name="McMullin D.R."/>
            <person name="Ponomareva E."/>
            <person name="Riley R."/>
            <person name="Pomraning K.R."/>
            <person name="Baker S.E."/>
            <person name="Seifert K.A."/>
        </authorList>
    </citation>
    <scope>NUCLEOTIDE SEQUENCE</scope>
    <source>
        <strain evidence="1">DAOM 180753</strain>
    </source>
</reference>
<reference evidence="1" key="1">
    <citation type="submission" date="2015-06" db="EMBL/GenBank/DDBJ databases">
        <authorList>
            <person name="Nguyen H."/>
        </authorList>
    </citation>
    <scope>NUCLEOTIDE SEQUENCE</scope>
    <source>
        <strain evidence="1">DAOM 180753</strain>
    </source>
</reference>
<organism evidence="1 2">
    <name type="scientific">Penicillium thymicola</name>
    <dbReference type="NCBI Taxonomy" id="293382"/>
    <lineage>
        <taxon>Eukaryota</taxon>
        <taxon>Fungi</taxon>
        <taxon>Dikarya</taxon>
        <taxon>Ascomycota</taxon>
        <taxon>Pezizomycotina</taxon>
        <taxon>Eurotiomycetes</taxon>
        <taxon>Eurotiomycetidae</taxon>
        <taxon>Eurotiales</taxon>
        <taxon>Aspergillaceae</taxon>
        <taxon>Penicillium</taxon>
    </lineage>
</organism>
<keyword evidence="2" id="KW-1185">Reference proteome</keyword>
<comment type="caution">
    <text evidence="1">The sequence shown here is derived from an EMBL/GenBank/DDBJ whole genome shotgun (WGS) entry which is preliminary data.</text>
</comment>
<proteinExistence type="predicted"/>
<evidence type="ECO:0000313" key="1">
    <source>
        <dbReference type="EMBL" id="KAJ9490914.1"/>
    </source>
</evidence>
<gene>
    <name evidence="1" type="ORF">VN97_g2307</name>
</gene>
<accession>A0AAI9TPC3</accession>
<protein>
    <submittedName>
        <fullName evidence="1">Uncharacterized protein</fullName>
    </submittedName>
</protein>
<dbReference type="Proteomes" id="UP001227192">
    <property type="component" value="Unassembled WGS sequence"/>
</dbReference>
<dbReference type="EMBL" id="LACB01000044">
    <property type="protein sequence ID" value="KAJ9490914.1"/>
    <property type="molecule type" value="Genomic_DNA"/>
</dbReference>
<sequence>MYQCCDLTSISHTRFTWLYLLKSRSQVTDTFIQLENQLKTQFGYTVKKVHGDDATEHKPLATYLPSKGVCCGGLRPHIGASGINPQDCSYLVSSFSSSIAINSLPPYFLALQLSSSLNSVI</sequence>
<name>A0AAI9TPC3_PENTH</name>
<evidence type="ECO:0000313" key="2">
    <source>
        <dbReference type="Proteomes" id="UP001227192"/>
    </source>
</evidence>
<dbReference type="AlphaFoldDB" id="A0AAI9TPC3"/>